<name>A0A0B7HD34_9FLAO</name>
<feature type="transmembrane region" description="Helical" evidence="1">
    <location>
        <begin position="34"/>
        <end position="60"/>
    </location>
</feature>
<dbReference type="AlphaFoldDB" id="A0A0B7HD34"/>
<dbReference type="RefSeq" id="WP_041996477.1">
    <property type="nucleotide sequence ID" value="NZ_CDOG01000018.1"/>
</dbReference>
<proteinExistence type="predicted"/>
<dbReference type="OrthoDB" id="1121797at2"/>
<sequence length="156" mass="17722">MENQINFFREDNQKLEVTSFIKENLSQTAKWAKFLAIVGFVGLVIMCLIAVLMLTVGSFISYQLNTPFNPGVLGVTYLIIVLVYFFPLKYLYDFSVKMKKALNLTDNQAFSESFSSLKSHYKFIGIFTIVIISIYLIGFLMIFAGMLFGGAINQDF</sequence>
<protein>
    <recommendedName>
        <fullName evidence="4">DUF5362 domain-containing protein</fullName>
    </recommendedName>
</protein>
<accession>A0A0B7HD34</accession>
<reference evidence="2 3" key="1">
    <citation type="submission" date="2015-01" db="EMBL/GenBank/DDBJ databases">
        <authorList>
            <person name="Xiang T."/>
            <person name="Song Y."/>
            <person name="Huang L."/>
            <person name="Wang B."/>
            <person name="Wu P."/>
        </authorList>
    </citation>
    <scope>NUCLEOTIDE SEQUENCE [LARGE SCALE GENOMIC DNA]</scope>
    <source>
        <strain evidence="2 3">Ccy74</strain>
    </source>
</reference>
<keyword evidence="1" id="KW-0472">Membrane</keyword>
<evidence type="ECO:0000313" key="2">
    <source>
        <dbReference type="EMBL" id="CEN37611.1"/>
    </source>
</evidence>
<feature type="transmembrane region" description="Helical" evidence="1">
    <location>
        <begin position="123"/>
        <end position="148"/>
    </location>
</feature>
<gene>
    <name evidence="2" type="ORF">CCYN74_250005</name>
</gene>
<organism evidence="2 3">
    <name type="scientific">Capnocytophaga cynodegmi</name>
    <dbReference type="NCBI Taxonomy" id="28189"/>
    <lineage>
        <taxon>Bacteria</taxon>
        <taxon>Pseudomonadati</taxon>
        <taxon>Bacteroidota</taxon>
        <taxon>Flavobacteriia</taxon>
        <taxon>Flavobacteriales</taxon>
        <taxon>Flavobacteriaceae</taxon>
        <taxon>Capnocytophaga</taxon>
    </lineage>
</organism>
<keyword evidence="1" id="KW-0812">Transmembrane</keyword>
<dbReference type="EMBL" id="CDOG01000018">
    <property type="protein sequence ID" value="CEN37611.1"/>
    <property type="molecule type" value="Genomic_DNA"/>
</dbReference>
<dbReference type="Proteomes" id="UP000038083">
    <property type="component" value="Unassembled WGS sequence"/>
</dbReference>
<evidence type="ECO:0000313" key="3">
    <source>
        <dbReference type="Proteomes" id="UP000038083"/>
    </source>
</evidence>
<evidence type="ECO:0008006" key="4">
    <source>
        <dbReference type="Google" id="ProtNLM"/>
    </source>
</evidence>
<keyword evidence="1" id="KW-1133">Transmembrane helix</keyword>
<feature type="transmembrane region" description="Helical" evidence="1">
    <location>
        <begin position="72"/>
        <end position="92"/>
    </location>
</feature>
<evidence type="ECO:0000256" key="1">
    <source>
        <dbReference type="SAM" id="Phobius"/>
    </source>
</evidence>